<dbReference type="InterPro" id="IPR011009">
    <property type="entry name" value="Kinase-like_dom_sf"/>
</dbReference>
<evidence type="ECO:0000256" key="12">
    <source>
        <dbReference type="PIRSR" id="PIRSR000615-3"/>
    </source>
</evidence>
<feature type="binding site" evidence="12">
    <location>
        <position position="150"/>
    </location>
    <ligand>
        <name>Mg(2+)</name>
        <dbReference type="ChEBI" id="CHEBI:18420"/>
    </ligand>
</feature>
<dbReference type="SUPFAM" id="SSF56112">
    <property type="entry name" value="Protein kinase-like (PK-like)"/>
    <property type="match status" value="1"/>
</dbReference>
<dbReference type="Gene3D" id="3.30.200.20">
    <property type="entry name" value="Phosphorylase Kinase, domain 1"/>
    <property type="match status" value="1"/>
</dbReference>
<dbReference type="SMART" id="SM00219">
    <property type="entry name" value="TyrKc"/>
    <property type="match status" value="1"/>
</dbReference>
<evidence type="ECO:0000256" key="11">
    <source>
        <dbReference type="PIRSR" id="PIRSR000615-1"/>
    </source>
</evidence>
<keyword evidence="12" id="KW-0460">Magnesium</keyword>
<dbReference type="InterPro" id="IPR017441">
    <property type="entry name" value="Protein_kinase_ATP_BS"/>
</dbReference>
<feature type="binding site" evidence="13">
    <location>
        <position position="41"/>
    </location>
    <ligand>
        <name>ATP</name>
        <dbReference type="ChEBI" id="CHEBI:30616"/>
    </ligand>
</feature>
<dbReference type="PROSITE" id="PS00109">
    <property type="entry name" value="PROTEIN_KINASE_TYR"/>
    <property type="match status" value="1"/>
</dbReference>
<dbReference type="GO" id="GO:0004715">
    <property type="term" value="F:non-membrane spanning protein tyrosine kinase activity"/>
    <property type="evidence" value="ECO:0000318"/>
    <property type="project" value="GO_Central"/>
</dbReference>
<dbReference type="PROSITE" id="PS50011">
    <property type="entry name" value="PROTEIN_KINASE_DOM"/>
    <property type="match status" value="1"/>
</dbReference>
<keyword evidence="4" id="KW-0808">Transferase</keyword>
<keyword evidence="2" id="KW-0728">SH3 domain</keyword>
<dbReference type="STRING" id="7719.ENSCINP00000020254"/>
<keyword evidence="7" id="KW-0418">Kinase</keyword>
<evidence type="ECO:0000256" key="6">
    <source>
        <dbReference type="ARBA" id="ARBA00022741"/>
    </source>
</evidence>
<dbReference type="PRINTS" id="PR00109">
    <property type="entry name" value="TYRKINASE"/>
</dbReference>
<dbReference type="GO" id="GO:0005524">
    <property type="term" value="F:ATP binding"/>
    <property type="evidence" value="ECO:0007669"/>
    <property type="project" value="UniProtKB-UniRule"/>
</dbReference>
<evidence type="ECO:0000256" key="10">
    <source>
        <dbReference type="ARBA" id="ARBA00023288"/>
    </source>
</evidence>
<dbReference type="GO" id="GO:0005102">
    <property type="term" value="F:signaling receptor binding"/>
    <property type="evidence" value="ECO:0000318"/>
    <property type="project" value="GO_Central"/>
</dbReference>
<name>F6PIA1_CIOIN</name>
<evidence type="ECO:0000256" key="2">
    <source>
        <dbReference type="ARBA" id="ARBA00022443"/>
    </source>
</evidence>
<dbReference type="Pfam" id="PF07714">
    <property type="entry name" value="PK_Tyr_Ser-Thr"/>
    <property type="match status" value="1"/>
</dbReference>
<dbReference type="FunFam" id="1.10.510.10:FF:000554">
    <property type="entry name" value="Predicted protein"/>
    <property type="match status" value="1"/>
</dbReference>
<proteinExistence type="predicted"/>
<dbReference type="PANTHER" id="PTHR24418">
    <property type="entry name" value="TYROSINE-PROTEIN KINASE"/>
    <property type="match status" value="1"/>
</dbReference>
<dbReference type="HOGENOM" id="CLU_000288_7_2_1"/>
<dbReference type="PIRSF" id="PIRSF000615">
    <property type="entry name" value="TyrPK_CSF1-R"/>
    <property type="match status" value="1"/>
</dbReference>
<dbReference type="InterPro" id="IPR050198">
    <property type="entry name" value="Non-receptor_tyrosine_kinases"/>
</dbReference>
<reference evidence="16" key="1">
    <citation type="journal article" date="2002" name="Science">
        <title>The draft genome of Ciona intestinalis: insights into chordate and vertebrate origins.</title>
        <authorList>
            <person name="Dehal P."/>
            <person name="Satou Y."/>
            <person name="Campbell R.K."/>
            <person name="Chapman J."/>
            <person name="Degnan B."/>
            <person name="De Tomaso A."/>
            <person name="Davidson B."/>
            <person name="Di Gregorio A."/>
            <person name="Gelpke M."/>
            <person name="Goodstein D.M."/>
            <person name="Harafuji N."/>
            <person name="Hastings K.E."/>
            <person name="Ho I."/>
            <person name="Hotta K."/>
            <person name="Huang W."/>
            <person name="Kawashima T."/>
            <person name="Lemaire P."/>
            <person name="Martinez D."/>
            <person name="Meinertzhagen I.A."/>
            <person name="Necula S."/>
            <person name="Nonaka M."/>
            <person name="Putnam N."/>
            <person name="Rash S."/>
            <person name="Saiga H."/>
            <person name="Satake M."/>
            <person name="Terry A."/>
            <person name="Yamada L."/>
            <person name="Wang H.G."/>
            <person name="Awazu S."/>
            <person name="Azumi K."/>
            <person name="Boore J."/>
            <person name="Branno M."/>
            <person name="Chin-Bow S."/>
            <person name="DeSantis R."/>
            <person name="Doyle S."/>
            <person name="Francino P."/>
            <person name="Keys D.N."/>
            <person name="Haga S."/>
            <person name="Hayashi H."/>
            <person name="Hino K."/>
            <person name="Imai K.S."/>
            <person name="Inaba K."/>
            <person name="Kano S."/>
            <person name="Kobayashi K."/>
            <person name="Kobayashi M."/>
            <person name="Lee B.I."/>
            <person name="Makabe K.W."/>
            <person name="Manohar C."/>
            <person name="Matassi G."/>
            <person name="Medina M."/>
            <person name="Mochizuki Y."/>
            <person name="Mount S."/>
            <person name="Morishita T."/>
            <person name="Miura S."/>
            <person name="Nakayama A."/>
            <person name="Nishizaka S."/>
            <person name="Nomoto H."/>
            <person name="Ohta F."/>
            <person name="Oishi K."/>
            <person name="Rigoutsos I."/>
            <person name="Sano M."/>
            <person name="Sasaki A."/>
            <person name="Sasakura Y."/>
            <person name="Shoguchi E."/>
            <person name="Shin-i T."/>
            <person name="Spagnuolo A."/>
            <person name="Stainier D."/>
            <person name="Suzuki M.M."/>
            <person name="Tassy O."/>
            <person name="Takatori N."/>
            <person name="Tokuoka M."/>
            <person name="Yagi K."/>
            <person name="Yoshizaki F."/>
            <person name="Wada S."/>
            <person name="Zhang C."/>
            <person name="Hyatt P.D."/>
            <person name="Larimer F."/>
            <person name="Detter C."/>
            <person name="Doggett N."/>
            <person name="Glavina T."/>
            <person name="Hawkins T."/>
            <person name="Richardson P."/>
            <person name="Lucas S."/>
            <person name="Kohara Y."/>
            <person name="Levine M."/>
            <person name="Satoh N."/>
            <person name="Rokhsar D.S."/>
        </authorList>
    </citation>
    <scope>NUCLEOTIDE SEQUENCE [LARGE SCALE GENOMIC DNA]</scope>
</reference>
<dbReference type="AlphaFoldDB" id="F6PIA1"/>
<dbReference type="OMA" id="YHCANDA"/>
<dbReference type="InterPro" id="IPR001245">
    <property type="entry name" value="Ser-Thr/Tyr_kinase_cat_dom"/>
</dbReference>
<evidence type="ECO:0000256" key="3">
    <source>
        <dbReference type="ARBA" id="ARBA00022553"/>
    </source>
</evidence>
<evidence type="ECO:0000313" key="16">
    <source>
        <dbReference type="Proteomes" id="UP000008144"/>
    </source>
</evidence>
<dbReference type="GeneTree" id="ENSGT00940000157554"/>
<dbReference type="InterPro" id="IPR008266">
    <property type="entry name" value="Tyr_kinase_AS"/>
</dbReference>
<evidence type="ECO:0000256" key="1">
    <source>
        <dbReference type="ARBA" id="ARBA00011903"/>
    </source>
</evidence>
<dbReference type="FunFam" id="3.30.200.20:FF:000036">
    <property type="entry name" value="Tyrosine-protein kinase"/>
    <property type="match status" value="1"/>
</dbReference>
<keyword evidence="8 13" id="KW-0067">ATP-binding</keyword>
<keyword evidence="10" id="KW-0449">Lipoprotein</keyword>
<accession>F6PIA1</accession>
<keyword evidence="3" id="KW-0597">Phosphoprotein</keyword>
<evidence type="ECO:0000313" key="15">
    <source>
        <dbReference type="Ensembl" id="ENSCINP00000020254.3"/>
    </source>
</evidence>
<protein>
    <recommendedName>
        <fullName evidence="1">non-specific protein-tyrosine kinase</fullName>
        <ecNumber evidence="1">2.7.10.2</ecNumber>
    </recommendedName>
</protein>
<keyword evidence="16" id="KW-1185">Reference proteome</keyword>
<dbReference type="PROSITE" id="PS00107">
    <property type="entry name" value="PROTEIN_KINASE_ATP"/>
    <property type="match status" value="1"/>
</dbReference>
<keyword evidence="5" id="KW-0519">Myristate</keyword>
<reference evidence="15" key="2">
    <citation type="submission" date="2025-08" db="UniProtKB">
        <authorList>
            <consortium name="Ensembl"/>
        </authorList>
    </citation>
    <scope>IDENTIFICATION</scope>
</reference>
<dbReference type="EC" id="2.7.10.2" evidence="1"/>
<keyword evidence="6 13" id="KW-0547">Nucleotide-binding</keyword>
<dbReference type="GO" id="GO:0005886">
    <property type="term" value="C:plasma membrane"/>
    <property type="evidence" value="ECO:0000318"/>
    <property type="project" value="GO_Central"/>
</dbReference>
<keyword evidence="12" id="KW-0479">Metal-binding</keyword>
<feature type="active site" description="Proton acceptor" evidence="11">
    <location>
        <position position="132"/>
    </location>
</feature>
<dbReference type="Proteomes" id="UP000008144">
    <property type="component" value="Unassembled WGS sequence"/>
</dbReference>
<organism evidence="15 16">
    <name type="scientific">Ciona intestinalis</name>
    <name type="common">Transparent sea squirt</name>
    <name type="synonym">Ascidia intestinalis</name>
    <dbReference type="NCBI Taxonomy" id="7719"/>
    <lineage>
        <taxon>Eukaryota</taxon>
        <taxon>Metazoa</taxon>
        <taxon>Chordata</taxon>
        <taxon>Tunicata</taxon>
        <taxon>Ascidiacea</taxon>
        <taxon>Phlebobranchia</taxon>
        <taxon>Cionidae</taxon>
        <taxon>Ciona</taxon>
    </lineage>
</organism>
<reference evidence="15" key="3">
    <citation type="submission" date="2025-09" db="UniProtKB">
        <authorList>
            <consortium name="Ensembl"/>
        </authorList>
    </citation>
    <scope>IDENTIFICATION</scope>
</reference>
<evidence type="ECO:0000256" key="13">
    <source>
        <dbReference type="PROSITE-ProRule" id="PRU10141"/>
    </source>
</evidence>
<evidence type="ECO:0000256" key="9">
    <source>
        <dbReference type="ARBA" id="ARBA00023137"/>
    </source>
</evidence>
<dbReference type="InParanoid" id="F6PIA1"/>
<evidence type="ECO:0000256" key="7">
    <source>
        <dbReference type="ARBA" id="ARBA00022777"/>
    </source>
</evidence>
<feature type="binding site" evidence="12">
    <location>
        <position position="137"/>
    </location>
    <ligand>
        <name>Mg(2+)</name>
        <dbReference type="ChEBI" id="CHEBI:18420"/>
    </ligand>
</feature>
<dbReference type="GO" id="GO:0030154">
    <property type="term" value="P:cell differentiation"/>
    <property type="evidence" value="ECO:0000318"/>
    <property type="project" value="GO_Central"/>
</dbReference>
<dbReference type="GO" id="GO:0046872">
    <property type="term" value="F:metal ion binding"/>
    <property type="evidence" value="ECO:0007669"/>
    <property type="project" value="UniProtKB-KW"/>
</dbReference>
<dbReference type="InterPro" id="IPR000719">
    <property type="entry name" value="Prot_kinase_dom"/>
</dbReference>
<evidence type="ECO:0000256" key="8">
    <source>
        <dbReference type="ARBA" id="ARBA00022840"/>
    </source>
</evidence>
<dbReference type="Gene3D" id="1.10.510.10">
    <property type="entry name" value="Transferase(Phosphotransferase) domain 1"/>
    <property type="match status" value="1"/>
</dbReference>
<feature type="domain" description="Protein kinase" evidence="14">
    <location>
        <begin position="13"/>
        <end position="262"/>
    </location>
</feature>
<dbReference type="InterPro" id="IPR020635">
    <property type="entry name" value="Tyr_kinase_cat_dom"/>
</dbReference>
<keyword evidence="9" id="KW-0829">Tyrosine-protein kinase</keyword>
<sequence length="277" mass="31245">MELDVWEIDRGRLKLETKLGSGGFGDVWKGTLDGSFTVAIKQLQIGTMTTEAFLEEAKAMKQLQHDKLVKLHAVVPTEPVYIVSEFMCNGDLLSYLKRKGSYDLQLGDLLDMAAQVASGMAFIEANNYIHRDLRAANILVGENKECKIADFGLARFIPTDEYVAHAGAKLPIRWTAPEALTHRKFTIKSDVWSYGIVLFEIITQGESPYRGMETRSLMKLLESGYRIPKPVTCPDHVYGIMMKCWEKEPKQRPNFNYLNGYFEGVVASLDMTGENTF</sequence>
<dbReference type="GO" id="GO:0007169">
    <property type="term" value="P:cell surface receptor protein tyrosine kinase signaling pathway"/>
    <property type="evidence" value="ECO:0000318"/>
    <property type="project" value="GO_Central"/>
</dbReference>
<evidence type="ECO:0000256" key="5">
    <source>
        <dbReference type="ARBA" id="ARBA00022707"/>
    </source>
</evidence>
<evidence type="ECO:0000256" key="4">
    <source>
        <dbReference type="ARBA" id="ARBA00022679"/>
    </source>
</evidence>
<evidence type="ECO:0000259" key="14">
    <source>
        <dbReference type="PROSITE" id="PS50011"/>
    </source>
</evidence>
<dbReference type="Ensembl" id="ENSCINT00000020254.3">
    <property type="protein sequence ID" value="ENSCINP00000020254.3"/>
    <property type="gene ID" value="ENSCING00000010134.3"/>
</dbReference>